<evidence type="ECO:0000313" key="2">
    <source>
        <dbReference type="Proteomes" id="UP000050421"/>
    </source>
</evidence>
<proteinExistence type="predicted"/>
<dbReference type="AlphaFoldDB" id="A0A0P7Y8H9"/>
<sequence length="170" mass="20143">MRQKFQGTLTAFDYNHWQYHFPVPDEVAEAMIRGDNRRVLAWFEEEGPFHVALMKAKEYWYILVSKNLRKKLGLNEDSPCNISLEQDQSEYGHEVPEEFEVLLDQDEEGQKYFDSLTPGKQRSLIYLVTKVKNPESRMKKSLAILHHLKVAKGKLDFKQLNEWIKHYNNL</sequence>
<accession>A0A0P7Y8H9</accession>
<dbReference type="Pfam" id="PF13376">
    <property type="entry name" value="OmdA"/>
    <property type="match status" value="1"/>
</dbReference>
<dbReference type="EMBL" id="LJXT01000130">
    <property type="protein sequence ID" value="KPQ10485.1"/>
    <property type="molecule type" value="Genomic_DNA"/>
</dbReference>
<dbReference type="PATRIC" id="fig|1305737.6.peg.114"/>
<dbReference type="Proteomes" id="UP000050421">
    <property type="component" value="Unassembled WGS sequence"/>
</dbReference>
<comment type="caution">
    <text evidence="1">The sequence shown here is derived from an EMBL/GenBank/DDBJ whole genome shotgun (WGS) entry which is preliminary data.</text>
</comment>
<name>A0A0P7Y8H9_9BACT</name>
<dbReference type="eggNOG" id="COG4430">
    <property type="taxonomic scope" value="Bacteria"/>
</dbReference>
<gene>
    <name evidence="1" type="ORF">HLUCCX10_15710</name>
</gene>
<protein>
    <submittedName>
        <fullName evidence="1">Bacteriocin-protection, YdeI or OmpD-Associated</fullName>
    </submittedName>
</protein>
<evidence type="ECO:0000313" key="1">
    <source>
        <dbReference type="EMBL" id="KPQ10485.1"/>
    </source>
</evidence>
<organism evidence="1 2">
    <name type="scientific">Algoriphagus marincola HL-49</name>
    <dbReference type="NCBI Taxonomy" id="1305737"/>
    <lineage>
        <taxon>Bacteria</taxon>
        <taxon>Pseudomonadati</taxon>
        <taxon>Bacteroidota</taxon>
        <taxon>Cytophagia</taxon>
        <taxon>Cytophagales</taxon>
        <taxon>Cyclobacteriaceae</taxon>
        <taxon>Algoriphagus</taxon>
    </lineage>
</organism>
<reference evidence="1 2" key="1">
    <citation type="submission" date="2015-09" db="EMBL/GenBank/DDBJ databases">
        <title>Identification and resolution of microdiversity through metagenomic sequencing of parallel consortia.</title>
        <authorList>
            <person name="Nelson W.C."/>
            <person name="Romine M.F."/>
            <person name="Lindemann S.R."/>
        </authorList>
    </citation>
    <scope>NUCLEOTIDE SEQUENCE [LARGE SCALE GENOMIC DNA]</scope>
    <source>
        <strain evidence="1">HL-49</strain>
    </source>
</reference>
<dbReference type="STRING" id="1305737.GCA_000526355_00642"/>